<dbReference type="InterPro" id="IPR027417">
    <property type="entry name" value="P-loop_NTPase"/>
</dbReference>
<keyword evidence="4" id="KW-1185">Reference proteome</keyword>
<evidence type="ECO:0000313" key="3">
    <source>
        <dbReference type="EMBL" id="EFG31692.1"/>
    </source>
</evidence>
<dbReference type="Proteomes" id="UP000017813">
    <property type="component" value="Unassembled WGS sequence"/>
</dbReference>
<feature type="coiled-coil region" evidence="1">
    <location>
        <begin position="963"/>
        <end position="1003"/>
    </location>
</feature>
<dbReference type="SUPFAM" id="SSF52540">
    <property type="entry name" value="P-loop containing nucleoside triphosphate hydrolases"/>
    <property type="match status" value="2"/>
</dbReference>
<sequence length="1217" mass="141697">MRIISLQFKNLNSLIGEWKIDFNAPEFRDDGIFAITGATGSGKTTLLDAICVALYGCTPRLTVSKTQNELMSRKTGECYSEITFEINEKEYRSHWSQKRAHNKPDGNLQNVKHYLYDHTTGAVLSEKSNQTADYIEKLTGMNFVQFTRTVLLAQGNFAAFLHAKSDERALILEKITGTEIYQHISATVFQRTKTEKEKLDKLSEIAGRLNYLSPESLALLQENLAKNQLAIEEKQQQQQYWQTLAQQHQTLSQYRQQALQISQNIQQNQIQQTAFQPQAQRIISAQNAHLLDNVYNIWQHQYSNYIDSEQLFNQLNETLPQKEQAHKNAQNQFIQEKNNFEHAEQFLAQLRFRLPEIRRLDENIRILADRIQHAQTDYLAAQNEKQLIDSQIEIRQTTIAKWQKKQTELAEFLRQNVQNATLNQHLSVWAQQIKQFEAILEQWQMLQNKQEKYKNQLIKYQETAKQQQNLYQQAQTKHSNLKDELYHLQQQREQQPETDKLFKQQIDLTKYIEQKAYLVTEEEELRYIEIQLQQQRDAVTVCDANILQLNHKIEEINQRLNVAEQQHQLSQKIMQLSDYRVHLHDGEPCPLCGATEHPFANEVLELNDELANQIHELKQELNQQEKNLRTNEKTLVITYEKIETLKFQKDKSRQNITDIQQKIANWATYSHQDLHDLQAELKKIDEQIHLIKKLDQQIKSTQKNVQLAETQTQITHEQWQNAQQNAQEYHIHCKYHKEQISLKNKELSDYLTQWQTTLVTWADDVWINDDFQAALQRIQEIWTNCQIKNQDYQKNLQQKNQLDNDLVTEQAQLAQEIRQAQKYQQLCEELDILLNNTRAEHQQHLTQRQQIFGEQLPDIAENNAIQLVESTKNNWKKAQQIAHSTELELTQWREKIATKQTELDKLSINCARAQQDFLQACEARGFIDEHAFLAARLPENELSNLLIQQQQLNQVAEHLHIQAQHIAQEIEKFESILKNQANENETQQQLIQCQTQLDALKEDSGSLKAQLSVHQQAMTQHINLMEKIRLQDAEYQQWKILDNLIGSQKGDKFKKFAQGLTFDVMIAHANRELQYINDRYLLKRSNENSLEINVIDNWQGGEERTGKNLSGGESFLISLALALGLSKMHSKNMRIDTLFLDEGFGTLDSDTLETVLDALSNLKNEGKLIGVISHIPSLNERIHAQIQVIPKHNGTSQIVGAGCEKITSSLSGSLKGK</sequence>
<evidence type="ECO:0000313" key="4">
    <source>
        <dbReference type="Proteomes" id="UP000017813"/>
    </source>
</evidence>
<evidence type="ECO:0000256" key="1">
    <source>
        <dbReference type="SAM" id="Coils"/>
    </source>
</evidence>
<dbReference type="PANTHER" id="PTHR32114:SF2">
    <property type="entry name" value="ABC TRANSPORTER ABCH.3"/>
    <property type="match status" value="1"/>
</dbReference>
<organism evidence="3 4">
    <name type="scientific">Simonsiella muelleri ATCC 29453</name>
    <dbReference type="NCBI Taxonomy" id="641147"/>
    <lineage>
        <taxon>Bacteria</taxon>
        <taxon>Pseudomonadati</taxon>
        <taxon>Pseudomonadota</taxon>
        <taxon>Betaproteobacteria</taxon>
        <taxon>Neisseriales</taxon>
        <taxon>Neisseriaceae</taxon>
        <taxon>Simonsiella</taxon>
    </lineage>
</organism>
<dbReference type="Pfam" id="PF13558">
    <property type="entry name" value="SbcC_Walker_B"/>
    <property type="match status" value="1"/>
</dbReference>
<keyword evidence="3" id="KW-0269">Exonuclease</keyword>
<dbReference type="RefSeq" id="WP_002641014.1">
    <property type="nucleotide sequence ID" value="NZ_CP019448.1"/>
</dbReference>
<dbReference type="HOGENOM" id="CLU_004785_1_0_4"/>
<feature type="coiled-coil region" evidence="1">
    <location>
        <begin position="446"/>
        <end position="491"/>
    </location>
</feature>
<keyword evidence="3" id="KW-0378">Hydrolase</keyword>
<dbReference type="EMBL" id="ADCY02000002">
    <property type="protein sequence ID" value="EFG31692.1"/>
    <property type="molecule type" value="Genomic_DNA"/>
</dbReference>
<keyword evidence="1" id="KW-0175">Coiled coil</keyword>
<dbReference type="Pfam" id="PF13476">
    <property type="entry name" value="AAA_23"/>
    <property type="match status" value="1"/>
</dbReference>
<feature type="coiled-coil region" evidence="1">
    <location>
        <begin position="889"/>
        <end position="916"/>
    </location>
</feature>
<dbReference type="STRING" id="641147.HMPREF9021_00087"/>
<dbReference type="AlphaFoldDB" id="V9H6F9"/>
<dbReference type="InterPro" id="IPR038729">
    <property type="entry name" value="Rad50/SbcC_AAA"/>
</dbReference>
<dbReference type="eggNOG" id="COG0419">
    <property type="taxonomic scope" value="Bacteria"/>
</dbReference>
<proteinExistence type="predicted"/>
<name>V9H6F9_9NEIS</name>
<comment type="caution">
    <text evidence="3">The sequence shown here is derived from an EMBL/GenBank/DDBJ whole genome shotgun (WGS) entry which is preliminary data.</text>
</comment>
<evidence type="ECO:0000259" key="2">
    <source>
        <dbReference type="Pfam" id="PF13476"/>
    </source>
</evidence>
<feature type="coiled-coil region" evidence="1">
    <location>
        <begin position="546"/>
        <end position="573"/>
    </location>
</feature>
<feature type="coiled-coil region" evidence="1">
    <location>
        <begin position="600"/>
        <end position="711"/>
    </location>
</feature>
<accession>V9H6F9</accession>
<dbReference type="Gene3D" id="3.40.50.300">
    <property type="entry name" value="P-loop containing nucleotide triphosphate hydrolases"/>
    <property type="match status" value="2"/>
</dbReference>
<dbReference type="PANTHER" id="PTHR32114">
    <property type="entry name" value="ABC TRANSPORTER ABCH.3"/>
    <property type="match status" value="1"/>
</dbReference>
<feature type="domain" description="Rad50/SbcC-type AAA" evidence="2">
    <location>
        <begin position="5"/>
        <end position="239"/>
    </location>
</feature>
<gene>
    <name evidence="3" type="ORF">HMPREF9021_00087</name>
</gene>
<reference evidence="3 4" key="1">
    <citation type="submission" date="2010-03" db="EMBL/GenBank/DDBJ databases">
        <authorList>
            <consortium name="The Broad Institute Genome Sequencing Platform"/>
            <person name="Ward D."/>
            <person name="Earl A."/>
            <person name="Feldgarden M."/>
            <person name="Gevers D."/>
            <person name="Young S."/>
            <person name="Zeng Q."/>
            <person name="Koehrsen M."/>
            <person name="Alvarado L."/>
            <person name="Berlin A.M."/>
            <person name="Borenstein D."/>
            <person name="Chapman S.B."/>
            <person name="Chen Z."/>
            <person name="Engels R."/>
            <person name="Freedman E."/>
            <person name="Gellesch M."/>
            <person name="Goldberg J."/>
            <person name="Griggs A."/>
            <person name="Gujja S."/>
            <person name="Heilman E.R."/>
            <person name="Heiman D.I."/>
            <person name="Hepburn T.A."/>
            <person name="Howarth C."/>
            <person name="Jen D."/>
            <person name="Larson L."/>
            <person name="Mehta T."/>
            <person name="Park D."/>
            <person name="Pearson M."/>
            <person name="Richards J."/>
            <person name="Roberts A."/>
            <person name="Saif S."/>
            <person name="Shea T.D."/>
            <person name="Shenoy N."/>
            <person name="Sisk P."/>
            <person name="Stolte C."/>
            <person name="Sykes S.N."/>
            <person name="Walk T."/>
            <person name="White J."/>
            <person name="Yandava C."/>
            <person name="Izard J."/>
            <person name="Baranova O.V."/>
            <person name="Blanton J.M."/>
            <person name="Tanner A.C."/>
            <person name="Dewhirst F."/>
            <person name="Haas B."/>
            <person name="Nusbaum C."/>
            <person name="Birren B."/>
        </authorList>
    </citation>
    <scope>NUCLEOTIDE SEQUENCE [LARGE SCALE GENOMIC DNA]</scope>
    <source>
        <strain evidence="3 4">ATCC 29453</strain>
    </source>
</reference>
<dbReference type="KEGG" id="smur:BWP33_02145"/>
<keyword evidence="3" id="KW-0540">Nuclease</keyword>
<protein>
    <submittedName>
        <fullName evidence="3">Exonuclease SbcC</fullName>
    </submittedName>
</protein>
<dbReference type="GO" id="GO:0004527">
    <property type="term" value="F:exonuclease activity"/>
    <property type="evidence" value="ECO:0007669"/>
    <property type="project" value="UniProtKB-KW"/>
</dbReference>
<reference evidence="3 4" key="2">
    <citation type="submission" date="2011-10" db="EMBL/GenBank/DDBJ databases">
        <title>The Genome Sequence of Simonsiella muelleri ATCC 29453.</title>
        <authorList>
            <consortium name="The Broad Institute Genome Sequencing Platform"/>
            <consortium name="The Broad Institute Genome Sequencing Center for Infectious Disease"/>
            <person name="Earl A."/>
            <person name="Ward D."/>
            <person name="Feldgarden M."/>
            <person name="Gevers D."/>
            <person name="Izard J."/>
            <person name="Baranova O.V."/>
            <person name="Blanton J.M."/>
            <person name="Tanner A.C."/>
            <person name="Dewhirst F."/>
            <person name="Young S.K."/>
            <person name="Zeng Q."/>
            <person name="Gargeya S."/>
            <person name="Fitzgerald M."/>
            <person name="Haas B."/>
            <person name="Abouelleil A."/>
            <person name="Alvarado L."/>
            <person name="Arachchi H.M."/>
            <person name="Berlin A."/>
            <person name="Brown A."/>
            <person name="Chapman S.B."/>
            <person name="Chen Z."/>
            <person name="Dunbar C."/>
            <person name="Freedman E."/>
            <person name="Gearin G."/>
            <person name="Goldberg J."/>
            <person name="Griggs A."/>
            <person name="Gujja S."/>
            <person name="Heiman D."/>
            <person name="Howarth C."/>
            <person name="Larson L."/>
            <person name="Lui A."/>
            <person name="MacDonald P.J.P."/>
            <person name="Montmayeur A."/>
            <person name="Murphy C."/>
            <person name="Neiman D."/>
            <person name="Pearson M."/>
            <person name="Priest M."/>
            <person name="Roberts A."/>
            <person name="Saif S."/>
            <person name="Shea T."/>
            <person name="Shenoy N."/>
            <person name="Sisk P."/>
            <person name="Stolte C."/>
            <person name="Sykes S."/>
            <person name="Wortman J."/>
            <person name="Nusbaum C."/>
            <person name="Birren B."/>
        </authorList>
    </citation>
    <scope>NUCLEOTIDE SEQUENCE [LARGE SCALE GENOMIC DNA]</scope>
    <source>
        <strain evidence="3 4">ATCC 29453</strain>
    </source>
</reference>
<feature type="coiled-coil region" evidence="1">
    <location>
        <begin position="799"/>
        <end position="840"/>
    </location>
</feature>
<dbReference type="OrthoDB" id="9795626at2"/>
<dbReference type="GO" id="GO:0016887">
    <property type="term" value="F:ATP hydrolysis activity"/>
    <property type="evidence" value="ECO:0007669"/>
    <property type="project" value="InterPro"/>
</dbReference>
<dbReference type="GO" id="GO:0006302">
    <property type="term" value="P:double-strand break repair"/>
    <property type="evidence" value="ECO:0007669"/>
    <property type="project" value="InterPro"/>
</dbReference>